<dbReference type="InterPro" id="IPR051156">
    <property type="entry name" value="Mito/Outer_Membr_Metalloprot"/>
</dbReference>
<dbReference type="GO" id="GO:0051603">
    <property type="term" value="P:proteolysis involved in protein catabolic process"/>
    <property type="evidence" value="ECO:0007669"/>
    <property type="project" value="TreeGrafter"/>
</dbReference>
<evidence type="ECO:0000313" key="10">
    <source>
        <dbReference type="EMBL" id="TYT73624.1"/>
    </source>
</evidence>
<keyword evidence="2 10" id="KW-0645">Protease</keyword>
<dbReference type="Gene3D" id="3.30.2010.10">
    <property type="entry name" value="Metalloproteases ('zincins'), catalytic domain"/>
    <property type="match status" value="1"/>
</dbReference>
<keyword evidence="3" id="KW-0479">Metal-binding</keyword>
<keyword evidence="11" id="KW-1185">Reference proteome</keyword>
<dbReference type="EMBL" id="VDMB01000024">
    <property type="protein sequence ID" value="TYT73624.1"/>
    <property type="molecule type" value="Genomic_DNA"/>
</dbReference>
<feature type="domain" description="Peptidase M48" evidence="9">
    <location>
        <begin position="76"/>
        <end position="260"/>
    </location>
</feature>
<dbReference type="PANTHER" id="PTHR22726:SF1">
    <property type="entry name" value="METALLOENDOPEPTIDASE OMA1, MITOCHONDRIAL"/>
    <property type="match status" value="1"/>
</dbReference>
<dbReference type="Pfam" id="PF01435">
    <property type="entry name" value="Peptidase_M48"/>
    <property type="match status" value="1"/>
</dbReference>
<dbReference type="InterPro" id="IPR001915">
    <property type="entry name" value="Peptidase_M48"/>
</dbReference>
<evidence type="ECO:0000259" key="9">
    <source>
        <dbReference type="Pfam" id="PF01435"/>
    </source>
</evidence>
<dbReference type="Pfam" id="PF14561">
    <property type="entry name" value="TPR_20"/>
    <property type="match status" value="1"/>
</dbReference>
<dbReference type="GO" id="GO:0004222">
    <property type="term" value="F:metalloendopeptidase activity"/>
    <property type="evidence" value="ECO:0007669"/>
    <property type="project" value="InterPro"/>
</dbReference>
<dbReference type="Proteomes" id="UP000321899">
    <property type="component" value="Unassembled WGS sequence"/>
</dbReference>
<evidence type="ECO:0000256" key="8">
    <source>
        <dbReference type="SAM" id="MobiDB-lite"/>
    </source>
</evidence>
<evidence type="ECO:0000256" key="1">
    <source>
        <dbReference type="ARBA" id="ARBA00001947"/>
    </source>
</evidence>
<dbReference type="SMART" id="SM00028">
    <property type="entry name" value="TPR"/>
    <property type="match status" value="3"/>
</dbReference>
<organism evidence="10 11">
    <name type="scientific">Desulfobotulus mexicanus</name>
    <dbReference type="NCBI Taxonomy" id="2586642"/>
    <lineage>
        <taxon>Bacteria</taxon>
        <taxon>Pseudomonadati</taxon>
        <taxon>Thermodesulfobacteriota</taxon>
        <taxon>Desulfobacteria</taxon>
        <taxon>Desulfobacterales</taxon>
        <taxon>Desulfobacteraceae</taxon>
        <taxon>Desulfobotulus</taxon>
    </lineage>
</organism>
<sequence>MLTAEGSHAMKERRFMSLLQQAVNRVFLLSSLVFFFMLPPPPVFSLTLQQEEVLAEEFVRYIHATHRLVRDPVITGYVREVGARIVDVLEDPPFPITFNVVLDSSYNAFAGPGGHIYIHSGLILAMESEEELAGILGHEIAHVTCRHISELVARSKKVGIGTLAGLAAGILAAVGGASPDAAFGLIMGSQAAGKSALLSYSRENEREADERGLGYLSSAGYGGEGLLTMLRKIRGKEWYTTDDIPTYLRTHPGTEERIVFVGAWLKSRQKNSLNEGRENPSDNVRFAHVRDRLQARYTDSGPAVSHLRQRLEKDPDNLSVRHAFALALIRNGDRDEALKNMEIVTRANPMDKVVISDLGRIRFHAGQPEAAIMLLKNIAPDTGDPEVFFDLGRAYAALGRYEEAVKTYEEVLEMAPGLIGARYALGEVLGRMGRDGLAHYHLGRYHQGTRDFTNADFHYARSISLLAEDSQESRDARERRKAIARQLRKASPERR</sequence>
<dbReference type="InterPro" id="IPR019734">
    <property type="entry name" value="TPR_rpt"/>
</dbReference>
<dbReference type="OrthoDB" id="9810445at2"/>
<evidence type="ECO:0000256" key="7">
    <source>
        <dbReference type="PROSITE-ProRule" id="PRU00339"/>
    </source>
</evidence>
<accession>A0A5S5MD32</accession>
<dbReference type="PROSITE" id="PS50005">
    <property type="entry name" value="TPR"/>
    <property type="match status" value="1"/>
</dbReference>
<evidence type="ECO:0000256" key="4">
    <source>
        <dbReference type="ARBA" id="ARBA00022801"/>
    </source>
</evidence>
<evidence type="ECO:0000256" key="6">
    <source>
        <dbReference type="ARBA" id="ARBA00023049"/>
    </source>
</evidence>
<name>A0A5S5MD32_9BACT</name>
<dbReference type="Gene3D" id="1.25.40.10">
    <property type="entry name" value="Tetratricopeptide repeat domain"/>
    <property type="match status" value="1"/>
</dbReference>
<comment type="cofactor">
    <cofactor evidence="1">
        <name>Zn(2+)</name>
        <dbReference type="ChEBI" id="CHEBI:29105"/>
    </cofactor>
</comment>
<evidence type="ECO:0000256" key="2">
    <source>
        <dbReference type="ARBA" id="ARBA00022670"/>
    </source>
</evidence>
<dbReference type="GO" id="GO:0016020">
    <property type="term" value="C:membrane"/>
    <property type="evidence" value="ECO:0007669"/>
    <property type="project" value="TreeGrafter"/>
</dbReference>
<dbReference type="AlphaFoldDB" id="A0A5S5MD32"/>
<evidence type="ECO:0000256" key="5">
    <source>
        <dbReference type="ARBA" id="ARBA00022833"/>
    </source>
</evidence>
<keyword evidence="7" id="KW-0802">TPR repeat</keyword>
<dbReference type="PANTHER" id="PTHR22726">
    <property type="entry name" value="METALLOENDOPEPTIDASE OMA1"/>
    <property type="match status" value="1"/>
</dbReference>
<dbReference type="GO" id="GO:0046872">
    <property type="term" value="F:metal ion binding"/>
    <property type="evidence" value="ECO:0007669"/>
    <property type="project" value="UniProtKB-KW"/>
</dbReference>
<proteinExistence type="predicted"/>
<keyword evidence="5" id="KW-0862">Zinc</keyword>
<evidence type="ECO:0000256" key="3">
    <source>
        <dbReference type="ARBA" id="ARBA00022723"/>
    </source>
</evidence>
<comment type="caution">
    <text evidence="10">The sequence shown here is derived from an EMBL/GenBank/DDBJ whole genome shotgun (WGS) entry which is preliminary data.</text>
</comment>
<gene>
    <name evidence="10" type="ORF">FIM25_14205</name>
</gene>
<dbReference type="CDD" id="cd07333">
    <property type="entry name" value="M48C_bepA_like"/>
    <property type="match status" value="1"/>
</dbReference>
<keyword evidence="6 10" id="KW-0482">Metalloprotease</keyword>
<reference evidence="10 11" key="1">
    <citation type="submission" date="2019-06" db="EMBL/GenBank/DDBJ databases">
        <title>Desulfobotulus mexicanus sp. nov., a novel sulfate-reducing bacterium isolated from the sediment of an alkaline crater lake in Mexico.</title>
        <authorList>
            <person name="Hirschler-Rea A."/>
        </authorList>
    </citation>
    <scope>NUCLEOTIDE SEQUENCE [LARGE SCALE GENOMIC DNA]</scope>
    <source>
        <strain evidence="10 11">PAR22N</strain>
    </source>
</reference>
<protein>
    <submittedName>
        <fullName evidence="10">M48 family metalloprotease</fullName>
    </submittedName>
</protein>
<evidence type="ECO:0000313" key="11">
    <source>
        <dbReference type="Proteomes" id="UP000321899"/>
    </source>
</evidence>
<keyword evidence="4" id="KW-0378">Hydrolase</keyword>
<dbReference type="PROSITE" id="PS50293">
    <property type="entry name" value="TPR_REGION"/>
    <property type="match status" value="1"/>
</dbReference>
<dbReference type="SUPFAM" id="SSF48452">
    <property type="entry name" value="TPR-like"/>
    <property type="match status" value="1"/>
</dbReference>
<dbReference type="Pfam" id="PF14559">
    <property type="entry name" value="TPR_19"/>
    <property type="match status" value="1"/>
</dbReference>
<dbReference type="InterPro" id="IPR011990">
    <property type="entry name" value="TPR-like_helical_dom_sf"/>
</dbReference>
<feature type="repeat" description="TPR" evidence="7">
    <location>
        <begin position="385"/>
        <end position="418"/>
    </location>
</feature>
<feature type="region of interest" description="Disordered" evidence="8">
    <location>
        <begin position="470"/>
        <end position="495"/>
    </location>
</feature>
<feature type="compositionally biased region" description="Basic residues" evidence="8">
    <location>
        <begin position="479"/>
        <end position="488"/>
    </location>
</feature>